<reference evidence="2" key="1">
    <citation type="journal article" date="2016" name="Front. Microbiol.">
        <title>Complete Genome Sequence of Clostridium estertheticum DSM 8809, a Microbe Identified in Spoiled Vacuum Packed Beef.</title>
        <authorList>
            <person name="Yu Z."/>
            <person name="Gunn L."/>
            <person name="Brennan E."/>
            <person name="Reid R."/>
            <person name="Wall P.G."/>
            <person name="Gaora O.P."/>
            <person name="Hurley D."/>
            <person name="Bolton D."/>
            <person name="Fanning S."/>
        </authorList>
    </citation>
    <scope>NUCLEOTIDE SEQUENCE [LARGE SCALE GENOMIC DNA]</scope>
    <source>
        <strain evidence="2">DSM 8809</strain>
    </source>
</reference>
<evidence type="ECO:0000313" key="1">
    <source>
        <dbReference type="EMBL" id="APC41525.1"/>
    </source>
</evidence>
<proteinExistence type="predicted"/>
<dbReference type="KEGG" id="ceu:A7L45_16290"/>
<sequence length="115" mass="13233">MFNLNTINKRYWDIKLRLIVTKIVDKKEIEEEVELNLEVEPPSKKMLTKITALSGTKDGKKATDGLYDAVEMLLNKNKVRTKITAESLSNLNLDQINAILTSYFEWLSKTKDSKN</sequence>
<gene>
    <name evidence="1" type="ORF">A7L45_16290</name>
</gene>
<name>A0A1J0GJJ4_9CLOT</name>
<keyword evidence="2" id="KW-1185">Reference proteome</keyword>
<organism evidence="1 2">
    <name type="scientific">Clostridium estertheticum subsp. estertheticum</name>
    <dbReference type="NCBI Taxonomy" id="1552"/>
    <lineage>
        <taxon>Bacteria</taxon>
        <taxon>Bacillati</taxon>
        <taxon>Bacillota</taxon>
        <taxon>Clostridia</taxon>
        <taxon>Eubacteriales</taxon>
        <taxon>Clostridiaceae</taxon>
        <taxon>Clostridium</taxon>
    </lineage>
</organism>
<dbReference type="RefSeq" id="WP_071613817.1">
    <property type="nucleotide sequence ID" value="NZ_CP015756.1"/>
</dbReference>
<dbReference type="EMBL" id="CP015756">
    <property type="protein sequence ID" value="APC41525.1"/>
    <property type="molecule type" value="Genomic_DNA"/>
</dbReference>
<dbReference type="Proteomes" id="UP000182569">
    <property type="component" value="Chromosome"/>
</dbReference>
<dbReference type="STRING" id="1552.A7L45_16290"/>
<protein>
    <recommendedName>
        <fullName evidence="3">Phage tail assembly protein</fullName>
    </recommendedName>
</protein>
<dbReference type="AlphaFoldDB" id="A0A1J0GJJ4"/>
<accession>A0A1J0GJJ4</accession>
<evidence type="ECO:0000313" key="2">
    <source>
        <dbReference type="Proteomes" id="UP000182569"/>
    </source>
</evidence>
<dbReference type="OrthoDB" id="1739576at2"/>
<evidence type="ECO:0008006" key="3">
    <source>
        <dbReference type="Google" id="ProtNLM"/>
    </source>
</evidence>